<sequence>MAPGSSVPSHSPRSPHPSAEGPSLPSAEVVLPGPTGRHSPVPPGCVVPDFAPLRAGGGRHRLRRAVRRRRRVVAAGLAISAAALAAAAPRGGDARLTAAEPAGQATAAPHPKPGARAGHALVAAPVRIADAASVRLLRPGDRVDVVAAGGGAAGDRAAKVVARAARVAQVPRGDGAASGTGPDLTAEAGALVVLSVPRPTAAALAGAAASGRLAVSLC</sequence>
<comment type="caution">
    <text evidence="3">The sequence shown here is derived from an EMBL/GenBank/DDBJ whole genome shotgun (WGS) entry which is preliminary data.</text>
</comment>
<feature type="domain" description="Flp pilus assembly protein RcpC/CpaB" evidence="2">
    <location>
        <begin position="123"/>
        <end position="217"/>
    </location>
</feature>
<gene>
    <name evidence="3" type="ORF">G5C51_10675</name>
</gene>
<evidence type="ECO:0000313" key="3">
    <source>
        <dbReference type="EMBL" id="NGN64366.1"/>
    </source>
</evidence>
<evidence type="ECO:0000259" key="2">
    <source>
        <dbReference type="Pfam" id="PF16976"/>
    </source>
</evidence>
<name>A0A6G4TY40_9ACTN</name>
<organism evidence="3 4">
    <name type="scientific">Streptomyces coryli</name>
    <dbReference type="NCBI Taxonomy" id="1128680"/>
    <lineage>
        <taxon>Bacteria</taxon>
        <taxon>Bacillati</taxon>
        <taxon>Actinomycetota</taxon>
        <taxon>Actinomycetes</taxon>
        <taxon>Kitasatosporales</taxon>
        <taxon>Streptomycetaceae</taxon>
        <taxon>Streptomyces</taxon>
    </lineage>
</organism>
<dbReference type="InterPro" id="IPR031571">
    <property type="entry name" value="RcpC_dom"/>
</dbReference>
<reference evidence="3 4" key="1">
    <citation type="submission" date="2020-02" db="EMBL/GenBank/DDBJ databases">
        <title>Whole-genome analyses of novel actinobacteria.</title>
        <authorList>
            <person name="Sahin N."/>
        </authorList>
    </citation>
    <scope>NUCLEOTIDE SEQUENCE [LARGE SCALE GENOMIC DNA]</scope>
    <source>
        <strain evidence="3 4">A7024</strain>
    </source>
</reference>
<accession>A0A6G4TY40</accession>
<dbReference type="Pfam" id="PF16976">
    <property type="entry name" value="RcpC"/>
    <property type="match status" value="1"/>
</dbReference>
<evidence type="ECO:0000313" key="4">
    <source>
        <dbReference type="Proteomes" id="UP000481583"/>
    </source>
</evidence>
<feature type="region of interest" description="Disordered" evidence="1">
    <location>
        <begin position="1"/>
        <end position="43"/>
    </location>
</feature>
<evidence type="ECO:0000256" key="1">
    <source>
        <dbReference type="SAM" id="MobiDB-lite"/>
    </source>
</evidence>
<keyword evidence="4" id="KW-1185">Reference proteome</keyword>
<feature type="compositionally biased region" description="Low complexity" evidence="1">
    <location>
        <begin position="1"/>
        <end position="18"/>
    </location>
</feature>
<dbReference type="EMBL" id="JAAKZV010000033">
    <property type="protein sequence ID" value="NGN64366.1"/>
    <property type="molecule type" value="Genomic_DNA"/>
</dbReference>
<proteinExistence type="predicted"/>
<dbReference type="Proteomes" id="UP000481583">
    <property type="component" value="Unassembled WGS sequence"/>
</dbReference>
<dbReference type="AlphaFoldDB" id="A0A6G4TY40"/>
<protein>
    <recommendedName>
        <fullName evidence="2">Flp pilus assembly protein RcpC/CpaB domain-containing protein</fullName>
    </recommendedName>
</protein>